<dbReference type="Pfam" id="PF22042">
    <property type="entry name" value="EF-G_D2"/>
    <property type="match status" value="1"/>
</dbReference>
<evidence type="ECO:0000256" key="3">
    <source>
        <dbReference type="ARBA" id="ARBA00022540"/>
    </source>
</evidence>
<dbReference type="InterPro" id="IPR005225">
    <property type="entry name" value="Small_GTP-bd"/>
</dbReference>
<dbReference type="GO" id="GO:0003924">
    <property type="term" value="F:GTPase activity"/>
    <property type="evidence" value="ECO:0007669"/>
    <property type="project" value="InterPro"/>
</dbReference>
<dbReference type="Gene3D" id="3.40.50.10050">
    <property type="entry name" value="Translation initiation factor IF- 2, domain 3"/>
    <property type="match status" value="1"/>
</dbReference>
<dbReference type="GO" id="GO:0005525">
    <property type="term" value="F:GTP binding"/>
    <property type="evidence" value="ECO:0007669"/>
    <property type="project" value="UniProtKB-KW"/>
</dbReference>
<keyword evidence="6" id="KW-0342">GTP-binding</keyword>
<dbReference type="FunFam" id="3.40.50.10050:FF:000001">
    <property type="entry name" value="Translation initiation factor IF-2"/>
    <property type="match status" value="1"/>
</dbReference>
<sequence>MPNKSENKNVRQPIVAVMGHVDHGKTTFLDSIRGARVADKEFGGITQNTRAHEVTTKSGFKITFIDTPGHEAFSSMRERGARVTDFVLLMVAADDGVQPQTKESIEFAHQNNVPIIVAINKVDLEGVQLQKIKQELASYKVNIEEYGGDVMCFEISAKNKVGLDELLEGIELMAEVNELKPHTPKEGVIAEAFVMESSLDKHIGYGALAILKSGELKDRFVGVTKDSIFKVRAYLNEDGKPVQTVSESQPFTVIGLKDDLPTGEIINFVKDEKEAKKLQDDLKSGVITEDEPQEVEMNAESLFAQLLMQKEEKAQGLEQQELNIVLRCSTQGTLEAVEAELKKLATEESKVTVVQKGTGPISEDDLNMAKVAKAIVISFQVDVPNAIMTNARRNKVLVRHYEIIYELIDEIADVLDSMDQPQEEIVDMATAEVLQVFTLSNGDQVAGCRVTDGKFVKGYKIRAERGETELGEAKVTSIRQGKNEVKEMKKGNECGLLLNPGIADLQEGDKVIAFRVEKY</sequence>
<comment type="caution">
    <text evidence="10">The sequence shown here is derived from an EMBL/GenBank/DDBJ whole genome shotgun (WGS) entry which is preliminary data.</text>
</comment>
<dbReference type="PANTHER" id="PTHR43381">
    <property type="entry name" value="TRANSLATION INITIATION FACTOR IF-2-RELATED"/>
    <property type="match status" value="1"/>
</dbReference>
<dbReference type="InterPro" id="IPR000178">
    <property type="entry name" value="TF_IF2_bacterial-like"/>
</dbReference>
<dbReference type="SUPFAM" id="SSF52156">
    <property type="entry name" value="Initiation factor IF2/eIF5b, domain 3"/>
    <property type="match status" value="1"/>
</dbReference>
<dbReference type="GO" id="GO:0005737">
    <property type="term" value="C:cytoplasm"/>
    <property type="evidence" value="ECO:0007669"/>
    <property type="project" value="UniProtKB-UniRule"/>
</dbReference>
<proteinExistence type="inferred from homology"/>
<evidence type="ECO:0000256" key="4">
    <source>
        <dbReference type="ARBA" id="ARBA00022741"/>
    </source>
</evidence>
<dbReference type="InterPro" id="IPR000795">
    <property type="entry name" value="T_Tr_GTP-bd_dom"/>
</dbReference>
<keyword evidence="5 8" id="KW-0648">Protein biosynthesis</keyword>
<dbReference type="Pfam" id="PF00009">
    <property type="entry name" value="GTP_EFTU"/>
    <property type="match status" value="1"/>
</dbReference>
<evidence type="ECO:0000259" key="9">
    <source>
        <dbReference type="PROSITE" id="PS51722"/>
    </source>
</evidence>
<dbReference type="AlphaFoldDB" id="A0A955L9L5"/>
<dbReference type="InterPro" id="IPR036925">
    <property type="entry name" value="TIF_IF2_dom3_sf"/>
</dbReference>
<dbReference type="PROSITE" id="PS51722">
    <property type="entry name" value="G_TR_2"/>
    <property type="match status" value="1"/>
</dbReference>
<dbReference type="InterPro" id="IPR015760">
    <property type="entry name" value="TIF_IF2"/>
</dbReference>
<organism evidence="10 11">
    <name type="scientific">Candidatus Dojkabacteria bacterium</name>
    <dbReference type="NCBI Taxonomy" id="2099670"/>
    <lineage>
        <taxon>Bacteria</taxon>
        <taxon>Candidatus Dojkabacteria</taxon>
    </lineage>
</organism>
<dbReference type="Proteomes" id="UP000714915">
    <property type="component" value="Unassembled WGS sequence"/>
</dbReference>
<reference evidence="10" key="1">
    <citation type="submission" date="2020-04" db="EMBL/GenBank/DDBJ databases">
        <authorList>
            <person name="Zhang T."/>
        </authorList>
    </citation>
    <scope>NUCLEOTIDE SEQUENCE</scope>
    <source>
        <strain evidence="10">HKST-UBA09</strain>
    </source>
</reference>
<evidence type="ECO:0000313" key="11">
    <source>
        <dbReference type="Proteomes" id="UP000714915"/>
    </source>
</evidence>
<dbReference type="Gene3D" id="3.40.50.300">
    <property type="entry name" value="P-loop containing nucleotide triphosphate hydrolases"/>
    <property type="match status" value="1"/>
</dbReference>
<evidence type="ECO:0000256" key="8">
    <source>
        <dbReference type="RuleBase" id="RU000644"/>
    </source>
</evidence>
<dbReference type="Gene3D" id="2.40.30.10">
    <property type="entry name" value="Translation factors"/>
    <property type="match status" value="2"/>
</dbReference>
<evidence type="ECO:0000313" key="10">
    <source>
        <dbReference type="EMBL" id="MCA9386672.1"/>
    </source>
</evidence>
<name>A0A955L9L5_9BACT</name>
<keyword evidence="3 8" id="KW-0396">Initiation factor</keyword>
<dbReference type="InterPro" id="IPR009000">
    <property type="entry name" value="Transl_B-barrel_sf"/>
</dbReference>
<dbReference type="NCBIfam" id="TIGR00487">
    <property type="entry name" value="IF-2"/>
    <property type="match status" value="1"/>
</dbReference>
<comment type="similarity">
    <text evidence="1 8">Belongs to the TRAFAC class translation factor GTPase superfamily. Classic translation factor GTPase family. IF-2 subfamily.</text>
</comment>
<dbReference type="SUPFAM" id="SSF50447">
    <property type="entry name" value="Translation proteins"/>
    <property type="match status" value="2"/>
</dbReference>
<dbReference type="GO" id="GO:0003743">
    <property type="term" value="F:translation initiation factor activity"/>
    <property type="evidence" value="ECO:0007669"/>
    <property type="project" value="UniProtKB-UniRule"/>
</dbReference>
<protein>
    <recommendedName>
        <fullName evidence="2 7">Translation initiation factor IF-2</fullName>
    </recommendedName>
</protein>
<dbReference type="PANTHER" id="PTHR43381:SF5">
    <property type="entry name" value="TR-TYPE G DOMAIN-CONTAINING PROTEIN"/>
    <property type="match status" value="1"/>
</dbReference>
<evidence type="ECO:0000256" key="1">
    <source>
        <dbReference type="ARBA" id="ARBA00007733"/>
    </source>
</evidence>
<feature type="domain" description="Tr-type G" evidence="9">
    <location>
        <begin position="10"/>
        <end position="180"/>
    </location>
</feature>
<gene>
    <name evidence="10" type="primary">infB</name>
    <name evidence="10" type="ORF">KC669_01415</name>
</gene>
<dbReference type="InterPro" id="IPR053905">
    <property type="entry name" value="EF-G-like_DII"/>
</dbReference>
<keyword evidence="4" id="KW-0547">Nucleotide-binding</keyword>
<dbReference type="InterPro" id="IPR027417">
    <property type="entry name" value="P-loop_NTPase"/>
</dbReference>
<dbReference type="SUPFAM" id="SSF52540">
    <property type="entry name" value="P-loop containing nucleoside triphosphate hydrolases"/>
    <property type="match status" value="1"/>
</dbReference>
<evidence type="ECO:0000256" key="7">
    <source>
        <dbReference type="NCBIfam" id="TIGR00487"/>
    </source>
</evidence>
<dbReference type="CDD" id="cd03692">
    <property type="entry name" value="mtIF2_IVc"/>
    <property type="match status" value="1"/>
</dbReference>
<dbReference type="EMBL" id="JAGQLF010000011">
    <property type="protein sequence ID" value="MCA9386672.1"/>
    <property type="molecule type" value="Genomic_DNA"/>
</dbReference>
<dbReference type="CDD" id="cd01887">
    <property type="entry name" value="IF2_eIF5B"/>
    <property type="match status" value="1"/>
</dbReference>
<evidence type="ECO:0000256" key="6">
    <source>
        <dbReference type="ARBA" id="ARBA00023134"/>
    </source>
</evidence>
<comment type="function">
    <text evidence="8">One of the essential components for the initiation of protein synthesis. Protects formylmethionyl-tRNA from spontaneous hydrolysis and promotes its binding to the 30S ribosomal subunits. Also involved in the hydrolysis of GTP during the formation of the 70S ribosomal complex.</text>
</comment>
<dbReference type="Pfam" id="PF11987">
    <property type="entry name" value="IF-2"/>
    <property type="match status" value="1"/>
</dbReference>
<dbReference type="FunFam" id="3.40.50.300:FF:000019">
    <property type="entry name" value="Translation initiation factor IF-2"/>
    <property type="match status" value="1"/>
</dbReference>
<dbReference type="NCBIfam" id="TIGR00231">
    <property type="entry name" value="small_GTP"/>
    <property type="match status" value="1"/>
</dbReference>
<dbReference type="FunFam" id="2.40.30.10:FF:000008">
    <property type="entry name" value="Translation initiation factor IF-2"/>
    <property type="match status" value="1"/>
</dbReference>
<reference evidence="10" key="2">
    <citation type="journal article" date="2021" name="Microbiome">
        <title>Successional dynamics and alternative stable states in a saline activated sludge microbial community over 9 years.</title>
        <authorList>
            <person name="Wang Y."/>
            <person name="Ye J."/>
            <person name="Ju F."/>
            <person name="Liu L."/>
            <person name="Boyd J.A."/>
            <person name="Deng Y."/>
            <person name="Parks D.H."/>
            <person name="Jiang X."/>
            <person name="Yin X."/>
            <person name="Woodcroft B.J."/>
            <person name="Tyson G.W."/>
            <person name="Hugenholtz P."/>
            <person name="Polz M.F."/>
            <person name="Zhang T."/>
        </authorList>
    </citation>
    <scope>NUCLEOTIDE SEQUENCE</scope>
    <source>
        <strain evidence="10">HKST-UBA09</strain>
    </source>
</reference>
<evidence type="ECO:0000256" key="5">
    <source>
        <dbReference type="ARBA" id="ARBA00022917"/>
    </source>
</evidence>
<dbReference type="InterPro" id="IPR023115">
    <property type="entry name" value="TIF_IF2_dom3"/>
</dbReference>
<accession>A0A955L9L5</accession>
<evidence type="ECO:0000256" key="2">
    <source>
        <dbReference type="ARBA" id="ARBA00020675"/>
    </source>
</evidence>